<gene>
    <name evidence="2" type="ORF">SAMN02745168_0643</name>
</gene>
<dbReference type="OrthoDB" id="1677957at2"/>
<feature type="transmembrane region" description="Helical" evidence="1">
    <location>
        <begin position="326"/>
        <end position="353"/>
    </location>
</feature>
<evidence type="ECO:0000256" key="1">
    <source>
        <dbReference type="SAM" id="Phobius"/>
    </source>
</evidence>
<organism evidence="2 3">
    <name type="scientific">Papillibacter cinnamivorans DSM 12816</name>
    <dbReference type="NCBI Taxonomy" id="1122930"/>
    <lineage>
        <taxon>Bacteria</taxon>
        <taxon>Bacillati</taxon>
        <taxon>Bacillota</taxon>
        <taxon>Clostridia</taxon>
        <taxon>Eubacteriales</taxon>
        <taxon>Oscillospiraceae</taxon>
        <taxon>Papillibacter</taxon>
    </lineage>
</organism>
<name>A0A1W1YT74_9FIRM</name>
<dbReference type="Proteomes" id="UP000192790">
    <property type="component" value="Unassembled WGS sequence"/>
</dbReference>
<keyword evidence="1" id="KW-0472">Membrane</keyword>
<dbReference type="PANTHER" id="PTHR37813">
    <property type="entry name" value="FELS-2 PROPHAGE PROTEIN"/>
    <property type="match status" value="1"/>
</dbReference>
<protein>
    <submittedName>
        <fullName evidence="2">Phage-related minor tail protein</fullName>
    </submittedName>
</protein>
<keyword evidence="1" id="KW-0812">Transmembrane</keyword>
<keyword evidence="1" id="KW-1133">Transmembrane helix</keyword>
<accession>A0A1W1YT74</accession>
<dbReference type="PANTHER" id="PTHR37813:SF1">
    <property type="entry name" value="FELS-2 PROPHAGE PROTEIN"/>
    <property type="match status" value="1"/>
</dbReference>
<keyword evidence="3" id="KW-1185">Reference proteome</keyword>
<dbReference type="AlphaFoldDB" id="A0A1W1YT74"/>
<feature type="transmembrane region" description="Helical" evidence="1">
    <location>
        <begin position="399"/>
        <end position="418"/>
    </location>
</feature>
<dbReference type="STRING" id="1122930.SAMN02745168_0643"/>
<dbReference type="RefSeq" id="WP_084233264.1">
    <property type="nucleotide sequence ID" value="NZ_FWXW01000001.1"/>
</dbReference>
<dbReference type="EMBL" id="FWXW01000001">
    <property type="protein sequence ID" value="SMC39420.1"/>
    <property type="molecule type" value="Genomic_DNA"/>
</dbReference>
<evidence type="ECO:0000313" key="3">
    <source>
        <dbReference type="Proteomes" id="UP000192790"/>
    </source>
</evidence>
<evidence type="ECO:0000313" key="2">
    <source>
        <dbReference type="EMBL" id="SMC39420.1"/>
    </source>
</evidence>
<sequence>MSSVIRSLMIKIGADLTDAQKGLKQMSKDLKSAGKEMTAAGTALTKGLTVPIVGAVAGLTGLAVKASETADELIAMSNQLGISTSSLQKLQYASRFVDVSVEDMAKGMAKTTKAMGAAVSAGDDYIEIADGLKVSIKNSNGSLKDSEQMFYDAVDALGGMTDETQREIAAQELFGKSYQDIMPLINAGSGALEAYGEEAEKVGAVLDDQTVSSLGSFNDIIEKLKAIVESAGAKIGAAFVPVLEKLAPMIEEKIVPAIEKFADWLSGLSDEQMMAALKIAGFVAALGPALSILGSVTSTVGKLNGSLSTAVGAFAKAGGGVGGVKAALAAFMGPAGIALLAIIAIAAAAYLIYKNWDKIGPFFKNLWDTVTGIFKAAWDGLTSTLSNLWSWVQDFFSKWGPTILAIVAPFIGIPLLIFQNWESIQDFFAGLWKNVLGVFKDAVNGIIKIVNLIPGVNIPLIGTEANVETPKTQSTKSSGKIYGSGGGHMAEYALGTDYVPMTGIAKIDRGETIIPADKSNAGYSANGKGVVINITGNTISSDYDVDRIASQLVKKLKLAGVIA</sequence>
<proteinExistence type="predicted"/>
<reference evidence="2 3" key="1">
    <citation type="submission" date="2017-04" db="EMBL/GenBank/DDBJ databases">
        <authorList>
            <person name="Afonso C.L."/>
            <person name="Miller P.J."/>
            <person name="Scott M.A."/>
            <person name="Spackman E."/>
            <person name="Goraichik I."/>
            <person name="Dimitrov K.M."/>
            <person name="Suarez D.L."/>
            <person name="Swayne D.E."/>
        </authorList>
    </citation>
    <scope>NUCLEOTIDE SEQUENCE [LARGE SCALE GENOMIC DNA]</scope>
    <source>
        <strain evidence="2 3">DSM 12816</strain>
    </source>
</reference>